<protein>
    <recommendedName>
        <fullName evidence="4">Fimbrillin family protein</fullName>
    </recommendedName>
</protein>
<dbReference type="HOGENOM" id="CLU_035806_0_0_10"/>
<keyword evidence="1" id="KW-0732">Signal</keyword>
<dbReference type="EMBL" id="AGEK01000020">
    <property type="protein sequence ID" value="EHO71675.1"/>
    <property type="molecule type" value="Genomic_DNA"/>
</dbReference>
<keyword evidence="3" id="KW-1185">Reference proteome</keyword>
<sequence length="618" mass="68874">MKNKQLIIQLFALGALILNFCACAEDSVDKGNENNNNGGVKPVQGSEFRGYIDSIAWHEGEKESLVASAHTRMTGFYGKLKDNVRKGIRFYFDQTEDDQYTSAGYPLFVNLGTDASPVWQYYPNSGTMTVLETDPVTNGVTKASWVGSQKLNKEKYKIRYGRNANSNQSYIQTPQVQLEPGKASNLRQYGDYATADAEDNGEYYAFVLKHHSAYITFFPYAGAGDSQTALMNCKLLKVRITSDQRMGSVSFPVNDAGYNITSWPTWGQQYIDLDCTDNINQPNIVNYSIKGNKADAENAGGAIMVLAPGTYTNVKIEYVLWDPVVDTYAVFTKTTPSMTLASGKNFQVFSSLICKDYTSQYFNTYHMWGATDYYWNASRPAPHNWNKTGNVGSSSNVPQTGNPSYYNAVNANAQGTVDAPAGSLDYNAPTVNLYAWYIEKGDPRYDNYPFTYDGHLFNGRLWFKKASVIASENGTTVAQMSAASSAYNDISTSSASWLYNVFPPSWSEVQESERHKYFFILPLGGYINGSLTGMTRGSNSSQYIFTAYWSSTAYYNSTNVSWAIMANLRYNYSTMSLFRANLWVNSTYGSSDALGSTQSYRYTGLPKWPGEVHTYANP</sequence>
<organism evidence="2 3">
    <name type="scientific">Segatella maculosa OT 289</name>
    <dbReference type="NCBI Taxonomy" id="999422"/>
    <lineage>
        <taxon>Bacteria</taxon>
        <taxon>Pseudomonadati</taxon>
        <taxon>Bacteroidota</taxon>
        <taxon>Bacteroidia</taxon>
        <taxon>Bacteroidales</taxon>
        <taxon>Prevotellaceae</taxon>
        <taxon>Segatella</taxon>
    </lineage>
</organism>
<evidence type="ECO:0000313" key="2">
    <source>
        <dbReference type="EMBL" id="EHO71675.1"/>
    </source>
</evidence>
<dbReference type="PATRIC" id="fig|999422.3.peg.1156"/>
<feature type="chain" id="PRO_5003549905" description="Fimbrillin family protein" evidence="1">
    <location>
        <begin position="25"/>
        <end position="618"/>
    </location>
</feature>
<reference evidence="2 3" key="1">
    <citation type="submission" date="2011-12" db="EMBL/GenBank/DDBJ databases">
        <title>The Genome Sequence of Prevotella maculosa OT 289.</title>
        <authorList>
            <consortium name="The Broad Institute Genome Sequencing Platform"/>
            <person name="Earl A."/>
            <person name="Ward D."/>
            <person name="Feldgarden M."/>
            <person name="Gevers D."/>
            <person name="Izard J."/>
            <person name="Blanton J.M."/>
            <person name="Mathney J."/>
            <person name="Tanner A.C."/>
            <person name="Dewhirst F.E."/>
            <person name="Young S.K."/>
            <person name="Zeng Q."/>
            <person name="Gargeya S."/>
            <person name="Fitzgerald M."/>
            <person name="Haas B."/>
            <person name="Abouelleil A."/>
            <person name="Alvarado L."/>
            <person name="Arachchi H.M."/>
            <person name="Berlin A."/>
            <person name="Chapman S.B."/>
            <person name="Gearin G."/>
            <person name="Goldberg J."/>
            <person name="Griggs A."/>
            <person name="Gujja S."/>
            <person name="Hansen M."/>
            <person name="Heiman D."/>
            <person name="Howarth C."/>
            <person name="Larimer J."/>
            <person name="Lui A."/>
            <person name="MacDonald P.J.P."/>
            <person name="McCowen C."/>
            <person name="Montmayeur A."/>
            <person name="Murphy C."/>
            <person name="Neiman D."/>
            <person name="Pearson M."/>
            <person name="Priest M."/>
            <person name="Roberts A."/>
            <person name="Saif S."/>
            <person name="Shea T."/>
            <person name="Sisk P."/>
            <person name="Stolte C."/>
            <person name="Sykes S."/>
            <person name="Wortman J."/>
            <person name="Nusbaum C."/>
            <person name="Birren B."/>
        </authorList>
    </citation>
    <scope>NUCLEOTIDE SEQUENCE [LARGE SCALE GENOMIC DNA]</scope>
    <source>
        <strain evidence="2 3">OT 289</strain>
    </source>
</reference>
<dbReference type="OrthoDB" id="1082829at2"/>
<gene>
    <name evidence="2" type="ORF">HMPREF9944_01121</name>
</gene>
<proteinExistence type="predicted"/>
<name>H1HLS7_9BACT</name>
<dbReference type="STRING" id="999422.HMPREF9944_01121"/>
<evidence type="ECO:0000313" key="3">
    <source>
        <dbReference type="Proteomes" id="UP000003167"/>
    </source>
</evidence>
<evidence type="ECO:0008006" key="4">
    <source>
        <dbReference type="Google" id="ProtNLM"/>
    </source>
</evidence>
<accession>H1HLS7</accession>
<feature type="signal peptide" evidence="1">
    <location>
        <begin position="1"/>
        <end position="24"/>
    </location>
</feature>
<comment type="caution">
    <text evidence="2">The sequence shown here is derived from an EMBL/GenBank/DDBJ whole genome shotgun (WGS) entry which is preliminary data.</text>
</comment>
<evidence type="ECO:0000256" key="1">
    <source>
        <dbReference type="SAM" id="SignalP"/>
    </source>
</evidence>
<dbReference type="Proteomes" id="UP000003167">
    <property type="component" value="Unassembled WGS sequence"/>
</dbReference>
<dbReference type="RefSeq" id="WP_008564990.1">
    <property type="nucleotide sequence ID" value="NZ_JH594502.1"/>
</dbReference>
<dbReference type="AlphaFoldDB" id="H1HLS7"/>